<proteinExistence type="predicted"/>
<sequence length="196" mass="22038">MAQCSPASLQATGNVYPPDPTTDTTSTDRKLDVVRAAIENSQALLEYKIDTGAVGITLLRADHCNFVNKVQNAEQVISMIQPQACKTGKGLSSIQEQARLLEERARKVEGHCRRNNIQVFELPKNMKGQDAVAHAKQWVRSILPPTVLSPFSSIEREHQVLARKPPPEANPRPMVIHLLHYRDRNLICWRPTGFWI</sequence>
<dbReference type="EMBL" id="JANPWB010000002">
    <property type="protein sequence ID" value="KAJ1209378.1"/>
    <property type="molecule type" value="Genomic_DNA"/>
</dbReference>
<accession>A0AAV7WA08</accession>
<evidence type="ECO:0000313" key="2">
    <source>
        <dbReference type="EMBL" id="KAJ1209378.1"/>
    </source>
</evidence>
<dbReference type="Gene3D" id="3.30.70.1820">
    <property type="entry name" value="L1 transposable element, RRM domain"/>
    <property type="match status" value="1"/>
</dbReference>
<feature type="region of interest" description="Disordered" evidence="1">
    <location>
        <begin position="1"/>
        <end position="28"/>
    </location>
</feature>
<keyword evidence="3" id="KW-1185">Reference proteome</keyword>
<dbReference type="Proteomes" id="UP001066276">
    <property type="component" value="Chromosome 1_2"/>
</dbReference>
<evidence type="ECO:0000313" key="3">
    <source>
        <dbReference type="Proteomes" id="UP001066276"/>
    </source>
</evidence>
<name>A0AAV7WA08_PLEWA</name>
<feature type="compositionally biased region" description="Polar residues" evidence="1">
    <location>
        <begin position="1"/>
        <end position="13"/>
    </location>
</feature>
<organism evidence="2 3">
    <name type="scientific">Pleurodeles waltl</name>
    <name type="common">Iberian ribbed newt</name>
    <dbReference type="NCBI Taxonomy" id="8319"/>
    <lineage>
        <taxon>Eukaryota</taxon>
        <taxon>Metazoa</taxon>
        <taxon>Chordata</taxon>
        <taxon>Craniata</taxon>
        <taxon>Vertebrata</taxon>
        <taxon>Euteleostomi</taxon>
        <taxon>Amphibia</taxon>
        <taxon>Batrachia</taxon>
        <taxon>Caudata</taxon>
        <taxon>Salamandroidea</taxon>
        <taxon>Salamandridae</taxon>
        <taxon>Pleurodelinae</taxon>
        <taxon>Pleurodeles</taxon>
    </lineage>
</organism>
<comment type="caution">
    <text evidence="2">The sequence shown here is derived from an EMBL/GenBank/DDBJ whole genome shotgun (WGS) entry which is preliminary data.</text>
</comment>
<reference evidence="2" key="1">
    <citation type="journal article" date="2022" name="bioRxiv">
        <title>Sequencing and chromosome-scale assembly of the giantPleurodeles waltlgenome.</title>
        <authorList>
            <person name="Brown T."/>
            <person name="Elewa A."/>
            <person name="Iarovenko S."/>
            <person name="Subramanian E."/>
            <person name="Araus A.J."/>
            <person name="Petzold A."/>
            <person name="Susuki M."/>
            <person name="Suzuki K.-i.T."/>
            <person name="Hayashi T."/>
            <person name="Toyoda A."/>
            <person name="Oliveira C."/>
            <person name="Osipova E."/>
            <person name="Leigh N.D."/>
            <person name="Simon A."/>
            <person name="Yun M.H."/>
        </authorList>
    </citation>
    <scope>NUCLEOTIDE SEQUENCE</scope>
    <source>
        <strain evidence="2">20211129_DDA</strain>
        <tissue evidence="2">Liver</tissue>
    </source>
</reference>
<evidence type="ECO:0000256" key="1">
    <source>
        <dbReference type="SAM" id="MobiDB-lite"/>
    </source>
</evidence>
<protein>
    <submittedName>
        <fullName evidence="2">Uncharacterized protein</fullName>
    </submittedName>
</protein>
<dbReference type="AlphaFoldDB" id="A0AAV7WA08"/>
<gene>
    <name evidence="2" type="ORF">NDU88_004756</name>
</gene>